<evidence type="ECO:0000313" key="4">
    <source>
        <dbReference type="Proteomes" id="UP000005387"/>
    </source>
</evidence>
<accession>E0IDR1</accession>
<dbReference type="PANTHER" id="PTHR11908:SF157">
    <property type="entry name" value="XANTHINE DEHYDROGENASE SUBUNIT D-RELATED"/>
    <property type="match status" value="1"/>
</dbReference>
<feature type="domain" description="Aldehyde oxidase/xanthine dehydrogenase a/b hammerhead" evidence="2">
    <location>
        <begin position="38"/>
        <end position="144"/>
    </location>
</feature>
<dbReference type="PANTHER" id="PTHR11908">
    <property type="entry name" value="XANTHINE DEHYDROGENASE"/>
    <property type="match status" value="1"/>
</dbReference>
<dbReference type="InterPro" id="IPR036856">
    <property type="entry name" value="Ald_Oxase/Xan_DH_a/b_sf"/>
</dbReference>
<dbReference type="AlphaFoldDB" id="E0IDR1"/>
<dbReference type="NCBIfam" id="TIGR03196">
    <property type="entry name" value="pucD"/>
    <property type="match status" value="1"/>
</dbReference>
<dbReference type="GO" id="GO:0005506">
    <property type="term" value="F:iron ion binding"/>
    <property type="evidence" value="ECO:0007669"/>
    <property type="project" value="InterPro"/>
</dbReference>
<dbReference type="InterPro" id="IPR046867">
    <property type="entry name" value="AldOxase/xan_DH_MoCoBD2"/>
</dbReference>
<dbReference type="GO" id="GO:0016491">
    <property type="term" value="F:oxidoreductase activity"/>
    <property type="evidence" value="ECO:0007669"/>
    <property type="project" value="InterPro"/>
</dbReference>
<sequence>MDSRLNDSPGRAAPSVKLSRDTAGARWMDRPDGHAKVTGQLAYLTDRSIESMLHGKVLRSRHPHAKLVHVDIAAAVSMPGVHAVLTAEDVPGLNGYGIVTQDIPVFCTDRVRHVGDVIAAIAAETPEQAAAAAEAIHVDYEPLPVVDDPLHALETDAPQLHEMGNLLHETRVCHGDINEAFAQCAAIVEEVYTTPRQLHLYMETEGGLFIPEESGRLTVYSATQHGYKDRMQLARILAMPESSIRVVSSPIGGSFGGKDELNVQPYGALLALRTGRPVRLHNSRRESMRASIKRHPMRIRMRTGADAQGMLIAHHTEIIADTGAYATLGREVLQFATEHATGPYRIANVKTEGKSVFTNNGIAGEFRGFGGNQVIFALEGQMDRLAERLGMDAWELRRRNLREADDPGPLDQIIVPTDGASDVWASAMRSTMMARRGRVTQGAKPWLVRGVGAAIVMHGGGLGYGIPDPAGGRLALSADGKIEAAFGFEEFGQGVLSVLQMLVCDRLQCSAADVRIVIGDTDAVPHTGSATASRATAMAWQAMQKLVPPFASAIVERAAQLLGCEREELFTSEGGVWRRASPLSAELPQLALTYKQLAESSPARIIEQAAFDFPVTPTVDPVFGAHFLYTYASVAAEVEVDLLTGRVQVLQTDHYVAAGPVVNPMGFLGQIEGGSVMALGFALTEDVVMEEGRYARGQLDTYMIPTIRDIPAAVNVEAIEHLPAGDPFGPRGVGEIGTVGLAPAIASAIRAACGTWVNRLPVRPEQLIRPYHTFLEGRLHD</sequence>
<dbReference type="InterPro" id="IPR000674">
    <property type="entry name" value="Ald_Oxase/Xan_DH_a/b"/>
</dbReference>
<dbReference type="RefSeq" id="WP_006039788.1">
    <property type="nucleotide sequence ID" value="NZ_AEDD01000011.1"/>
</dbReference>
<proteinExistence type="predicted"/>
<dbReference type="Proteomes" id="UP000005387">
    <property type="component" value="Unassembled WGS sequence"/>
</dbReference>
<dbReference type="Pfam" id="PF02738">
    <property type="entry name" value="MoCoBD_1"/>
    <property type="match status" value="1"/>
</dbReference>
<dbReference type="EMBL" id="AEDD01000011">
    <property type="protein sequence ID" value="EFM09265.1"/>
    <property type="molecule type" value="Genomic_DNA"/>
</dbReference>
<dbReference type="Pfam" id="PF01315">
    <property type="entry name" value="Ald_Xan_dh_C"/>
    <property type="match status" value="1"/>
</dbReference>
<dbReference type="InterPro" id="IPR017609">
    <property type="entry name" value="Xanthine_dehydrogenase_dsu"/>
</dbReference>
<keyword evidence="4" id="KW-1185">Reference proteome</keyword>
<evidence type="ECO:0000313" key="3">
    <source>
        <dbReference type="EMBL" id="EFM09265.1"/>
    </source>
</evidence>
<dbReference type="Gene3D" id="3.30.365.10">
    <property type="entry name" value="Aldehyde oxidase/xanthine dehydrogenase, molybdopterin binding domain"/>
    <property type="match status" value="5"/>
</dbReference>
<dbReference type="SUPFAM" id="SSF54665">
    <property type="entry name" value="CO dehydrogenase molybdoprotein N-domain-like"/>
    <property type="match status" value="1"/>
</dbReference>
<name>E0IDR1_9BACL</name>
<feature type="region of interest" description="Disordered" evidence="1">
    <location>
        <begin position="1"/>
        <end position="31"/>
    </location>
</feature>
<dbReference type="InterPro" id="IPR016208">
    <property type="entry name" value="Ald_Oxase/xanthine_DH-like"/>
</dbReference>
<dbReference type="Gene3D" id="3.90.1170.50">
    <property type="entry name" value="Aldehyde oxidase/xanthine dehydrogenase, a/b hammerhead"/>
    <property type="match status" value="1"/>
</dbReference>
<dbReference type="SMART" id="SM01008">
    <property type="entry name" value="Ald_Xan_dh_C"/>
    <property type="match status" value="1"/>
</dbReference>
<dbReference type="eggNOG" id="COG1529">
    <property type="taxonomic scope" value="Bacteria"/>
</dbReference>
<dbReference type="STRING" id="717606.PaecuDRAFT_3802"/>
<reference evidence="3 4" key="1">
    <citation type="submission" date="2010-07" db="EMBL/GenBank/DDBJ databases">
        <title>The draft genome of Paenibacillus curdlanolyticus YK9.</title>
        <authorList>
            <consortium name="US DOE Joint Genome Institute (JGI-PGF)"/>
            <person name="Lucas S."/>
            <person name="Copeland A."/>
            <person name="Lapidus A."/>
            <person name="Cheng J.-F."/>
            <person name="Bruce D."/>
            <person name="Goodwin L."/>
            <person name="Pitluck S."/>
            <person name="Land M.L."/>
            <person name="Hauser L."/>
            <person name="Chang Y.-J."/>
            <person name="Jeffries C."/>
            <person name="Anderson I.J."/>
            <person name="Johnson E."/>
            <person name="Loganathan U."/>
            <person name="Mulhopadhyay B."/>
            <person name="Kyrpides N."/>
            <person name="Woyke T.J."/>
        </authorList>
    </citation>
    <scope>NUCLEOTIDE SEQUENCE [LARGE SCALE GENOMIC DNA]</scope>
    <source>
        <strain evidence="3 4">YK9</strain>
    </source>
</reference>
<evidence type="ECO:0000256" key="1">
    <source>
        <dbReference type="SAM" id="MobiDB-lite"/>
    </source>
</evidence>
<dbReference type="Pfam" id="PF20256">
    <property type="entry name" value="MoCoBD_2"/>
    <property type="match status" value="1"/>
</dbReference>
<dbReference type="InterPro" id="IPR008274">
    <property type="entry name" value="AldOxase/xan_DH_MoCoBD1"/>
</dbReference>
<dbReference type="InterPro" id="IPR037165">
    <property type="entry name" value="AldOxase/xan_DH_Mopterin-bd_sf"/>
</dbReference>
<evidence type="ECO:0000259" key="2">
    <source>
        <dbReference type="SMART" id="SM01008"/>
    </source>
</evidence>
<gene>
    <name evidence="3" type="ORF">PaecuDRAFT_3802</name>
</gene>
<protein>
    <submittedName>
        <fullName evidence="3">Xanthine dehydrogenase D subunit</fullName>
    </submittedName>
</protein>
<organism evidence="3 4">
    <name type="scientific">Paenibacillus curdlanolyticus YK9</name>
    <dbReference type="NCBI Taxonomy" id="717606"/>
    <lineage>
        <taxon>Bacteria</taxon>
        <taxon>Bacillati</taxon>
        <taxon>Bacillota</taxon>
        <taxon>Bacilli</taxon>
        <taxon>Bacillales</taxon>
        <taxon>Paenibacillaceae</taxon>
        <taxon>Paenibacillus</taxon>
    </lineage>
</organism>
<dbReference type="SUPFAM" id="SSF56003">
    <property type="entry name" value="Molybdenum cofactor-binding domain"/>
    <property type="match status" value="1"/>
</dbReference>